<organism evidence="1 2">
    <name type="scientific">Cynara cardunculus var. scolymus</name>
    <name type="common">Globe artichoke</name>
    <name type="synonym">Cynara scolymus</name>
    <dbReference type="NCBI Taxonomy" id="59895"/>
    <lineage>
        <taxon>Eukaryota</taxon>
        <taxon>Viridiplantae</taxon>
        <taxon>Streptophyta</taxon>
        <taxon>Embryophyta</taxon>
        <taxon>Tracheophyta</taxon>
        <taxon>Spermatophyta</taxon>
        <taxon>Magnoliopsida</taxon>
        <taxon>eudicotyledons</taxon>
        <taxon>Gunneridae</taxon>
        <taxon>Pentapetalae</taxon>
        <taxon>asterids</taxon>
        <taxon>campanulids</taxon>
        <taxon>Asterales</taxon>
        <taxon>Asteraceae</taxon>
        <taxon>Carduoideae</taxon>
        <taxon>Cardueae</taxon>
        <taxon>Carduinae</taxon>
        <taxon>Cynara</taxon>
    </lineage>
</organism>
<sequence length="94" mass="10304">MNGGSILCSQISSVMPLLALESPLLLSASISLVKLLTTRSTLLLTATHLLHLLTLTECCEGNLHHAEFELFLVKIKAFVGQNDLVQLFYVYFVG</sequence>
<keyword evidence="2" id="KW-1185">Reference proteome</keyword>
<proteinExistence type="predicted"/>
<name>A0A103Y376_CYNCS</name>
<comment type="caution">
    <text evidence="1">The sequence shown here is derived from an EMBL/GenBank/DDBJ whole genome shotgun (WGS) entry which is preliminary data.</text>
</comment>
<dbReference type="EMBL" id="LEKV01002746">
    <property type="protein sequence ID" value="KVI01703.1"/>
    <property type="molecule type" value="Genomic_DNA"/>
</dbReference>
<accession>A0A103Y376</accession>
<gene>
    <name evidence="1" type="ORF">Ccrd_020021</name>
</gene>
<dbReference type="AlphaFoldDB" id="A0A103Y376"/>
<reference evidence="1 2" key="1">
    <citation type="journal article" date="2016" name="Sci. Rep.">
        <title>The genome sequence of the outbreeding globe artichoke constructed de novo incorporating a phase-aware low-pass sequencing strategy of F1 progeny.</title>
        <authorList>
            <person name="Scaglione D."/>
            <person name="Reyes-Chin-Wo S."/>
            <person name="Acquadro A."/>
            <person name="Froenicke L."/>
            <person name="Portis E."/>
            <person name="Beitel C."/>
            <person name="Tirone M."/>
            <person name="Mauro R."/>
            <person name="Lo Monaco A."/>
            <person name="Mauromicale G."/>
            <person name="Faccioli P."/>
            <person name="Cattivelli L."/>
            <person name="Rieseberg L."/>
            <person name="Michelmore R."/>
            <person name="Lanteri S."/>
        </authorList>
    </citation>
    <scope>NUCLEOTIDE SEQUENCE [LARGE SCALE GENOMIC DNA]</scope>
    <source>
        <strain evidence="1">2C</strain>
    </source>
</reference>
<evidence type="ECO:0000313" key="2">
    <source>
        <dbReference type="Proteomes" id="UP000243975"/>
    </source>
</evidence>
<evidence type="ECO:0000313" key="1">
    <source>
        <dbReference type="EMBL" id="KVI01703.1"/>
    </source>
</evidence>
<dbReference type="Proteomes" id="UP000243975">
    <property type="component" value="Unassembled WGS sequence"/>
</dbReference>
<dbReference type="Gramene" id="KVI01703">
    <property type="protein sequence ID" value="KVI01703"/>
    <property type="gene ID" value="Ccrd_020021"/>
</dbReference>
<protein>
    <submittedName>
        <fullName evidence="1">Uncharacterized protein</fullName>
    </submittedName>
</protein>